<keyword evidence="1" id="KW-1133">Transmembrane helix</keyword>
<dbReference type="Proteomes" id="UP000095287">
    <property type="component" value="Unplaced"/>
</dbReference>
<name>A0A1I7Z9C0_9BILA</name>
<evidence type="ECO:0000256" key="1">
    <source>
        <dbReference type="SAM" id="Phobius"/>
    </source>
</evidence>
<organism evidence="2 3">
    <name type="scientific">Steinernema glaseri</name>
    <dbReference type="NCBI Taxonomy" id="37863"/>
    <lineage>
        <taxon>Eukaryota</taxon>
        <taxon>Metazoa</taxon>
        <taxon>Ecdysozoa</taxon>
        <taxon>Nematoda</taxon>
        <taxon>Chromadorea</taxon>
        <taxon>Rhabditida</taxon>
        <taxon>Tylenchina</taxon>
        <taxon>Panagrolaimomorpha</taxon>
        <taxon>Strongyloidoidea</taxon>
        <taxon>Steinernematidae</taxon>
        <taxon>Steinernema</taxon>
    </lineage>
</organism>
<proteinExistence type="predicted"/>
<protein>
    <submittedName>
        <fullName evidence="3">Prohibitin</fullName>
    </submittedName>
</protein>
<dbReference type="WBParaSite" id="L893_g24163.t1">
    <property type="protein sequence ID" value="L893_g24163.t1"/>
    <property type="gene ID" value="L893_g24163"/>
</dbReference>
<keyword evidence="2" id="KW-1185">Reference proteome</keyword>
<keyword evidence="1" id="KW-0812">Transmembrane</keyword>
<evidence type="ECO:0000313" key="2">
    <source>
        <dbReference type="Proteomes" id="UP000095287"/>
    </source>
</evidence>
<sequence length="100" mass="11404">MVTPRIEQQKKRRSNTNTDSLKSNIPLLPVALSAPFFGALYLVIRATFVVIKEPRKPSRRSLFDGFGTSMRKNEGIDVFPIFLWINRGSWKQVDVPEQVG</sequence>
<reference evidence="3" key="1">
    <citation type="submission" date="2016-11" db="UniProtKB">
        <authorList>
            <consortium name="WormBaseParasite"/>
        </authorList>
    </citation>
    <scope>IDENTIFICATION</scope>
</reference>
<evidence type="ECO:0000313" key="3">
    <source>
        <dbReference type="WBParaSite" id="L893_g24163.t1"/>
    </source>
</evidence>
<dbReference type="AlphaFoldDB" id="A0A1I7Z9C0"/>
<keyword evidence="1" id="KW-0472">Membrane</keyword>
<feature type="transmembrane region" description="Helical" evidence="1">
    <location>
        <begin position="27"/>
        <end position="51"/>
    </location>
</feature>
<accession>A0A1I7Z9C0</accession>